<dbReference type="PANTHER" id="PTHR24144">
    <property type="entry name" value="ANKYRIN REPEAT DOMAIN-CONTAINING PROTEIN 49"/>
    <property type="match status" value="1"/>
</dbReference>
<dbReference type="InterPro" id="IPR008271">
    <property type="entry name" value="Ser/Thr_kinase_AS"/>
</dbReference>
<evidence type="ECO:0000313" key="3">
    <source>
        <dbReference type="EMBL" id="EDQ86087.1"/>
    </source>
</evidence>
<dbReference type="Gene3D" id="1.10.510.10">
    <property type="entry name" value="Transferase(Phosphotransferase) domain 1"/>
    <property type="match status" value="1"/>
</dbReference>
<dbReference type="Pfam" id="PF00069">
    <property type="entry name" value="Pkinase"/>
    <property type="match status" value="1"/>
</dbReference>
<dbReference type="SMART" id="SM00220">
    <property type="entry name" value="S_TKc"/>
    <property type="match status" value="1"/>
</dbReference>
<proteinExistence type="predicted"/>
<feature type="domain" description="Protein kinase" evidence="2">
    <location>
        <begin position="455"/>
        <end position="771"/>
    </location>
</feature>
<evidence type="ECO:0000259" key="2">
    <source>
        <dbReference type="PROSITE" id="PS50011"/>
    </source>
</evidence>
<organism evidence="3 4">
    <name type="scientific">Monosiga brevicollis</name>
    <name type="common">Choanoflagellate</name>
    <dbReference type="NCBI Taxonomy" id="81824"/>
    <lineage>
        <taxon>Eukaryota</taxon>
        <taxon>Choanoflagellata</taxon>
        <taxon>Craspedida</taxon>
        <taxon>Salpingoecidae</taxon>
        <taxon>Monosiga</taxon>
    </lineage>
</organism>
<dbReference type="SUPFAM" id="SSF56399">
    <property type="entry name" value="ADP-ribosylation"/>
    <property type="match status" value="1"/>
</dbReference>
<dbReference type="PROSITE" id="PS50011">
    <property type="entry name" value="PROTEIN_KINASE_DOM"/>
    <property type="match status" value="1"/>
</dbReference>
<dbReference type="InterPro" id="IPR000719">
    <property type="entry name" value="Prot_kinase_dom"/>
</dbReference>
<dbReference type="GeneID" id="5894332"/>
<dbReference type="GO" id="GO:0003950">
    <property type="term" value="F:NAD+ poly-ADP-ribosyltransferase activity"/>
    <property type="evidence" value="ECO:0007669"/>
    <property type="project" value="InterPro"/>
</dbReference>
<dbReference type="EMBL" id="CH991568">
    <property type="protein sequence ID" value="EDQ86087.1"/>
    <property type="molecule type" value="Genomic_DNA"/>
</dbReference>
<dbReference type="eggNOG" id="KOG4177">
    <property type="taxonomic scope" value="Eukaryota"/>
</dbReference>
<gene>
    <name evidence="3" type="ORF">MONBRDRAFT_11202</name>
</gene>
<dbReference type="eggNOG" id="KOG0575">
    <property type="taxonomic scope" value="Eukaryota"/>
</dbReference>
<dbReference type="GO" id="GO:0005524">
    <property type="term" value="F:ATP binding"/>
    <property type="evidence" value="ECO:0007669"/>
    <property type="project" value="InterPro"/>
</dbReference>
<feature type="region of interest" description="Disordered" evidence="1">
    <location>
        <begin position="43"/>
        <end position="80"/>
    </location>
</feature>
<dbReference type="Pfam" id="PF00644">
    <property type="entry name" value="PARP"/>
    <property type="match status" value="1"/>
</dbReference>
<reference evidence="3 4" key="1">
    <citation type="journal article" date="2008" name="Nature">
        <title>The genome of the choanoflagellate Monosiga brevicollis and the origin of metazoans.</title>
        <authorList>
            <consortium name="JGI Sequencing"/>
            <person name="King N."/>
            <person name="Westbrook M.J."/>
            <person name="Young S.L."/>
            <person name="Kuo A."/>
            <person name="Abedin M."/>
            <person name="Chapman J."/>
            <person name="Fairclough S."/>
            <person name="Hellsten U."/>
            <person name="Isogai Y."/>
            <person name="Letunic I."/>
            <person name="Marr M."/>
            <person name="Pincus D."/>
            <person name="Putnam N."/>
            <person name="Rokas A."/>
            <person name="Wright K.J."/>
            <person name="Zuzow R."/>
            <person name="Dirks W."/>
            <person name="Good M."/>
            <person name="Goodstein D."/>
            <person name="Lemons D."/>
            <person name="Li W."/>
            <person name="Lyons J.B."/>
            <person name="Morris A."/>
            <person name="Nichols S."/>
            <person name="Richter D.J."/>
            <person name="Salamov A."/>
            <person name="Bork P."/>
            <person name="Lim W.A."/>
            <person name="Manning G."/>
            <person name="Miller W.T."/>
            <person name="McGinnis W."/>
            <person name="Shapiro H."/>
            <person name="Tjian R."/>
            <person name="Grigoriev I.V."/>
            <person name="Rokhsar D."/>
        </authorList>
    </citation>
    <scope>NUCLEOTIDE SEQUENCE [LARGE SCALE GENOMIC DNA]</scope>
    <source>
        <strain evidence="4">MX1 / ATCC 50154</strain>
    </source>
</reference>
<dbReference type="GO" id="GO:0004672">
    <property type="term" value="F:protein kinase activity"/>
    <property type="evidence" value="ECO:0007669"/>
    <property type="project" value="InterPro"/>
</dbReference>
<evidence type="ECO:0000256" key="1">
    <source>
        <dbReference type="SAM" id="MobiDB-lite"/>
    </source>
</evidence>
<feature type="compositionally biased region" description="Polar residues" evidence="1">
    <location>
        <begin position="67"/>
        <end position="77"/>
    </location>
</feature>
<dbReference type="KEGG" id="mbr:MONBRDRAFT_11202"/>
<dbReference type="InterPro" id="IPR012317">
    <property type="entry name" value="Poly(ADP-ribose)pol_cat_dom"/>
</dbReference>
<dbReference type="InParanoid" id="A9V8I1"/>
<dbReference type="AlphaFoldDB" id="A9V8I1"/>
<accession>A9V8I1</accession>
<keyword evidence="4" id="KW-1185">Reference proteome</keyword>
<dbReference type="Gene3D" id="3.90.228.10">
    <property type="match status" value="1"/>
</dbReference>
<dbReference type="RefSeq" id="XP_001749012.1">
    <property type="nucleotide sequence ID" value="XM_001748960.1"/>
</dbReference>
<dbReference type="PROSITE" id="PS00108">
    <property type="entry name" value="PROTEIN_KINASE_ST"/>
    <property type="match status" value="1"/>
</dbReference>
<sequence length="998" mass="110353">MVLVPKLRTPLVSTCPLLPILVIKVPSPFDMIVLRMDVMDSTGASHGARPTSAPSAAHSDPRRQPRSLATQPKSPQPITWLPPLPSVTPTVEHNASVRPLATAIKEMLDAAPVDLPDMDWVAFRDQTTAAVAALDEVFAIPEVLTARMSQASQGSATLEEELEAMHDLACKPRLEPVLHALCATLATFPAPSTANPCTPKNPPKSLVEAIDELGNLQNVVDPECSRRLTTGNNYIERLVLALIDALDKIAQEGIKDTSSRVQNLRQRATRQPVNRVSAPQDLSNAWERLCQAHQNLSHSDQNGLNAVAQQQASSNNKHHAWYLTFVYHEAHALAQQLQDMIDWQAQTVSVLSACKDLAMSLSQSVDDQTLSVHEELAQLTERMRQTMTALSYLPDDMRSGPEQELQEMRAKQTALQGQLQGRSHVDHIARLAQLLHQHFPALLVFLRPEQSRLGARLRSVLGPGLPENLIFEAMAEVDPALTLFSLGQLDLQYNQNHKVYKARAALPEQPEQDLAVKEYAFAQQHKQDQCRTFLRELRAMRKLAHPNIIPVLGALVDVHSGHACAYLVQPWCAQGDLQQWLSTARHLATSTVIAGLMNQLRTALAFMHSKGLVHRDIKLSNVMLDGSEDQPTVRLGDFDIAKAAAEATMLPCTATASLGTTGYVAPEVLFGDGRVGARPAQDAFSFGCVLYNTYMFPQTVPPAHPRVNEVADQCRWSIDASDGTFSFPHLAAEMCDLRSDLQMETRALLATDPKQRPSLFCAGQLAQRPVAGQVGPAIDVLRDAPELIPEVADLLKQLSIDGRGPANMTVQRVERVENPVLWERYSAKRREMLHRITNHEHYNQLQTATMDALSGLPALLRDRSCQERLLLHGIPPDRLLRDKIVRLGLDYRFAGSGAGHRFGLGIYQTDHPGKSHQYANPPDVNDQRTLVVTRALLGHAFVHESPDSEALAPPLLPYAPNNERYDSVIARPTGEYHEVIMFNNDQIYPELVVYYTAA</sequence>
<name>A9V8I1_MONBE</name>
<protein>
    <recommendedName>
        <fullName evidence="2">Protein kinase domain-containing protein</fullName>
    </recommendedName>
</protein>
<dbReference type="CDD" id="cd14014">
    <property type="entry name" value="STKc_PknB_like"/>
    <property type="match status" value="1"/>
</dbReference>
<evidence type="ECO:0000313" key="4">
    <source>
        <dbReference type="Proteomes" id="UP000001357"/>
    </source>
</evidence>
<dbReference type="PANTHER" id="PTHR24144:SF5">
    <property type="entry name" value="BTB DOMAIN-CONTAINING PROTEIN"/>
    <property type="match status" value="1"/>
</dbReference>
<dbReference type="InterPro" id="IPR011009">
    <property type="entry name" value="Kinase-like_dom_sf"/>
</dbReference>
<dbReference type="Proteomes" id="UP000001357">
    <property type="component" value="Unassembled WGS sequence"/>
</dbReference>
<dbReference type="SUPFAM" id="SSF56112">
    <property type="entry name" value="Protein kinase-like (PK-like)"/>
    <property type="match status" value="1"/>
</dbReference>
<dbReference type="STRING" id="81824.A9V8I1"/>